<sequence>MTKKKPDKKKKSVYHAQVPSNGSKARYHEDGRVKSGALESGRSIPVRYDQGSLDYDSEYGPAGDVYARYMAEADRPFHPLPTGYEVDYGFNPYDGYVSGESVAPLTHRQSGGRHADPRYRNPEEPAAEVSLDTVESSREIPARYDDPAGTYEAEYTDVADSYGAFLTEEAPRSLPQLDYAGDYGGNMYDCFYNTGEDEGYCRWQYGQKGPVPARDYSSEGPAGPEAEPAVEGDAYSPNIYDCYYNTGADGGYCSLHYDGPTAVPDLPTQPGPSGSPAAYDRDYGGNAYDCYYGTGQDDGFCAVDYGQAGLETGGPDKTFRLHEKALVKMFDHTVNRVDGLLALKGRMEEAGDQRHGDVTLALEAVLAYGTDGKKVFAQITDELTKALAIMAGLTVRACHIEVLDIITRADFNKTYENTSSSDK</sequence>
<accession>A0A1G6YWU9</accession>
<dbReference type="RefSeq" id="WP_091792164.1">
    <property type="nucleotide sequence ID" value="NZ_FNAF01000011.1"/>
</dbReference>
<feature type="region of interest" description="Disordered" evidence="1">
    <location>
        <begin position="211"/>
        <end position="232"/>
    </location>
</feature>
<proteinExistence type="predicted"/>
<protein>
    <submittedName>
        <fullName evidence="2">Uncharacterized protein</fullName>
    </submittedName>
</protein>
<gene>
    <name evidence="2" type="ORF">SAMN04489866_11112</name>
</gene>
<feature type="compositionally biased region" description="Basic residues" evidence="1">
    <location>
        <begin position="1"/>
        <end position="13"/>
    </location>
</feature>
<reference evidence="2 3" key="1">
    <citation type="submission" date="2016-10" db="EMBL/GenBank/DDBJ databases">
        <authorList>
            <person name="de Groot N.N."/>
        </authorList>
    </citation>
    <scope>NUCLEOTIDE SEQUENCE [LARGE SCALE GENOMIC DNA]</scope>
    <source>
        <strain evidence="2 3">DSM 20475</strain>
    </source>
</reference>
<feature type="region of interest" description="Disordered" evidence="1">
    <location>
        <begin position="1"/>
        <end position="41"/>
    </location>
</feature>
<feature type="region of interest" description="Disordered" evidence="1">
    <location>
        <begin position="106"/>
        <end position="125"/>
    </location>
</feature>
<name>A0A1G6YWU9_PEPNI</name>
<keyword evidence="3" id="KW-1185">Reference proteome</keyword>
<evidence type="ECO:0000313" key="2">
    <source>
        <dbReference type="EMBL" id="SDD94818.1"/>
    </source>
</evidence>
<feature type="compositionally biased region" description="Basic and acidic residues" evidence="1">
    <location>
        <begin position="113"/>
        <end position="123"/>
    </location>
</feature>
<dbReference type="Proteomes" id="UP000198995">
    <property type="component" value="Unassembled WGS sequence"/>
</dbReference>
<evidence type="ECO:0000313" key="3">
    <source>
        <dbReference type="Proteomes" id="UP000198995"/>
    </source>
</evidence>
<dbReference type="AlphaFoldDB" id="A0A1G6YWU9"/>
<evidence type="ECO:0000256" key="1">
    <source>
        <dbReference type="SAM" id="MobiDB-lite"/>
    </source>
</evidence>
<dbReference type="EMBL" id="FNAF01000011">
    <property type="protein sequence ID" value="SDD94818.1"/>
    <property type="molecule type" value="Genomic_DNA"/>
</dbReference>
<organism evidence="2 3">
    <name type="scientific">Peptococcus niger</name>
    <dbReference type="NCBI Taxonomy" id="2741"/>
    <lineage>
        <taxon>Bacteria</taxon>
        <taxon>Bacillati</taxon>
        <taxon>Bacillota</taxon>
        <taxon>Clostridia</taxon>
        <taxon>Eubacteriales</taxon>
        <taxon>Peptococcaceae</taxon>
        <taxon>Peptococcus</taxon>
    </lineage>
</organism>